<dbReference type="EC" id="7.3.2.7" evidence="3"/>
<protein>
    <recommendedName>
        <fullName evidence="3">arsenite-transporting ATPase</fullName>
        <ecNumber evidence="3">7.3.2.7</ecNumber>
    </recommendedName>
</protein>
<gene>
    <name evidence="5" type="ORF">C0189_03750</name>
</gene>
<evidence type="ECO:0000259" key="4">
    <source>
        <dbReference type="Pfam" id="PF02374"/>
    </source>
</evidence>
<dbReference type="NCBIfam" id="TIGR00345">
    <property type="entry name" value="GET3_arsA_TRC40"/>
    <property type="match status" value="1"/>
</dbReference>
<dbReference type="InterPro" id="IPR025723">
    <property type="entry name" value="ArsA/GET3_ATPase-like"/>
</dbReference>
<sequence>MKTYFFVGKGGVGKTSISSAYAVGLAKKRIKTLIVSLDPAHNLGDALNMDVFGKIVKVSDFLDATEVNIDKKIVDYLSLMSEKMKNTYRYLSVLNIDRYFDILKNSPGIEEYVTLEAIKEFLQLDYDAIVFDTPPTGITLRVFAMPRISVIWTNSLIEMRRRILTKRQMVENVKGPIKDVINGEEVKIPSNEKEDPVMQELFSYKSDMIKLTERFSSLDNYVSIVTMAEELAFEESKRIRGALRENNIRLSSIYLNKYLEIENPPPELLGKIEEQKRVLEEMKKEFSNIEIKKIPLLRSSPRGIEALYQLYQNYISN</sequence>
<proteinExistence type="inferred from homology"/>
<evidence type="ECO:0000256" key="1">
    <source>
        <dbReference type="ARBA" id="ARBA00011040"/>
    </source>
</evidence>
<dbReference type="Pfam" id="PF02374">
    <property type="entry name" value="ArsA_ATPase"/>
    <property type="match status" value="1"/>
</dbReference>
<comment type="caution">
    <text evidence="5">The sequence shown here is derived from an EMBL/GenBank/DDBJ whole genome shotgun (WGS) entry which is preliminary data.</text>
</comment>
<dbReference type="InterPro" id="IPR016300">
    <property type="entry name" value="ATPase_ArsA/GET3"/>
</dbReference>
<dbReference type="PANTHER" id="PTHR10803:SF3">
    <property type="entry name" value="ATPASE GET3"/>
    <property type="match status" value="1"/>
</dbReference>
<evidence type="ECO:0000313" key="5">
    <source>
        <dbReference type="EMBL" id="PMP67158.1"/>
    </source>
</evidence>
<evidence type="ECO:0000256" key="3">
    <source>
        <dbReference type="ARBA" id="ARBA00066752"/>
    </source>
</evidence>
<dbReference type="SUPFAM" id="SSF52540">
    <property type="entry name" value="P-loop containing nucleoside triphosphate hydrolases"/>
    <property type="match status" value="1"/>
</dbReference>
<name>A0A2J6WE56_9BACT</name>
<dbReference type="Gene3D" id="3.40.50.300">
    <property type="entry name" value="P-loop containing nucleotide triphosphate hydrolases"/>
    <property type="match status" value="1"/>
</dbReference>
<dbReference type="GO" id="GO:0015446">
    <property type="term" value="F:ATPase-coupled arsenite transmembrane transporter activity"/>
    <property type="evidence" value="ECO:0007669"/>
    <property type="project" value="UniProtKB-EC"/>
</dbReference>
<dbReference type="AlphaFoldDB" id="A0A2J6WE56"/>
<dbReference type="Proteomes" id="UP000237040">
    <property type="component" value="Unassembled WGS sequence"/>
</dbReference>
<evidence type="ECO:0000313" key="6">
    <source>
        <dbReference type="Proteomes" id="UP000237040"/>
    </source>
</evidence>
<dbReference type="GO" id="GO:0005524">
    <property type="term" value="F:ATP binding"/>
    <property type="evidence" value="ECO:0007669"/>
    <property type="project" value="InterPro"/>
</dbReference>
<dbReference type="EMBL" id="PNIL01000055">
    <property type="protein sequence ID" value="PMP67158.1"/>
    <property type="molecule type" value="Genomic_DNA"/>
</dbReference>
<dbReference type="InterPro" id="IPR027417">
    <property type="entry name" value="P-loop_NTPase"/>
</dbReference>
<accession>A0A2J6WE56</accession>
<reference evidence="5 6" key="1">
    <citation type="submission" date="2018-01" db="EMBL/GenBank/DDBJ databases">
        <title>Metagenomic assembled genomes from two thermal pools in the Uzon Caldera, Kamchatka, Russia.</title>
        <authorList>
            <person name="Wilkins L."/>
            <person name="Ettinger C."/>
        </authorList>
    </citation>
    <scope>NUCLEOTIDE SEQUENCE [LARGE SCALE GENOMIC DNA]</scope>
    <source>
        <strain evidence="5">ZAV-07</strain>
    </source>
</reference>
<feature type="domain" description="ArsA/GET3 Anion-transporting ATPase-like" evidence="4">
    <location>
        <begin position="1"/>
        <end position="312"/>
    </location>
</feature>
<dbReference type="CDD" id="cd02035">
    <property type="entry name" value="ArsA"/>
    <property type="match status" value="1"/>
</dbReference>
<comment type="similarity">
    <text evidence="1">Belongs to the arsA ATPase family.</text>
</comment>
<comment type="catalytic activity">
    <reaction evidence="2">
        <text>arsenite(in) + ATP + H2O = arsenite(out) + ADP + phosphate + H(+)</text>
        <dbReference type="Rhea" id="RHEA:11348"/>
        <dbReference type="ChEBI" id="CHEBI:15377"/>
        <dbReference type="ChEBI" id="CHEBI:15378"/>
        <dbReference type="ChEBI" id="CHEBI:29242"/>
        <dbReference type="ChEBI" id="CHEBI:30616"/>
        <dbReference type="ChEBI" id="CHEBI:43474"/>
        <dbReference type="ChEBI" id="CHEBI:456216"/>
        <dbReference type="EC" id="7.3.2.7"/>
    </reaction>
</comment>
<dbReference type="GO" id="GO:0016887">
    <property type="term" value="F:ATP hydrolysis activity"/>
    <property type="evidence" value="ECO:0007669"/>
    <property type="project" value="InterPro"/>
</dbReference>
<evidence type="ECO:0000256" key="2">
    <source>
        <dbReference type="ARBA" id="ARBA00052296"/>
    </source>
</evidence>
<organism evidence="5 6">
    <name type="scientific">Caldisericum exile</name>
    <dbReference type="NCBI Taxonomy" id="693075"/>
    <lineage>
        <taxon>Bacteria</taxon>
        <taxon>Pseudomonadati</taxon>
        <taxon>Caldisericota/Cryosericota group</taxon>
        <taxon>Caldisericota</taxon>
        <taxon>Caldisericia</taxon>
        <taxon>Caldisericales</taxon>
        <taxon>Caldisericaceae</taxon>
        <taxon>Caldisericum</taxon>
    </lineage>
</organism>
<dbReference type="PANTHER" id="PTHR10803">
    <property type="entry name" value="ARSENICAL PUMP-DRIVING ATPASE ARSENITE-TRANSLOCATING ATPASE"/>
    <property type="match status" value="1"/>
</dbReference>